<dbReference type="GO" id="GO:0006886">
    <property type="term" value="P:intracellular protein transport"/>
    <property type="evidence" value="ECO:0007669"/>
    <property type="project" value="TreeGrafter"/>
</dbReference>
<dbReference type="GO" id="GO:0005737">
    <property type="term" value="C:cytoplasm"/>
    <property type="evidence" value="ECO:0007669"/>
    <property type="project" value="TreeGrafter"/>
</dbReference>
<dbReference type="PANTHER" id="PTHR46467">
    <property type="entry name" value="TETHER CONTAINING UBX DOMAIN FOR GLUT4"/>
    <property type="match status" value="1"/>
</dbReference>
<reference evidence="3" key="1">
    <citation type="submission" date="2022-07" db="EMBL/GenBank/DDBJ databases">
        <title>Phylogenomic reconstructions and comparative analyses of Kickxellomycotina fungi.</title>
        <authorList>
            <person name="Reynolds N.K."/>
            <person name="Stajich J.E."/>
            <person name="Barry K."/>
            <person name="Grigoriev I.V."/>
            <person name="Crous P."/>
            <person name="Smith M.E."/>
        </authorList>
    </citation>
    <scope>NUCLEOTIDE SEQUENCE</scope>
    <source>
        <strain evidence="3">RSA 1196</strain>
    </source>
</reference>
<dbReference type="Pfam" id="PF11470">
    <property type="entry name" value="TUG-UBL1"/>
    <property type="match status" value="1"/>
</dbReference>
<feature type="region of interest" description="Disordered" evidence="1">
    <location>
        <begin position="444"/>
        <end position="497"/>
    </location>
</feature>
<dbReference type="AlphaFoldDB" id="A0A9W8B105"/>
<evidence type="ECO:0000313" key="4">
    <source>
        <dbReference type="Proteomes" id="UP001150925"/>
    </source>
</evidence>
<evidence type="ECO:0000256" key="1">
    <source>
        <dbReference type="SAM" id="MobiDB-lite"/>
    </source>
</evidence>
<dbReference type="GO" id="GO:0012506">
    <property type="term" value="C:vesicle membrane"/>
    <property type="evidence" value="ECO:0007669"/>
    <property type="project" value="TreeGrafter"/>
</dbReference>
<dbReference type="SUPFAM" id="SSF54236">
    <property type="entry name" value="Ubiquitin-like"/>
    <property type="match status" value="2"/>
</dbReference>
<dbReference type="InterPro" id="IPR029071">
    <property type="entry name" value="Ubiquitin-like_domsf"/>
</dbReference>
<protein>
    <recommendedName>
        <fullName evidence="2">UBX domain-containing protein</fullName>
    </recommendedName>
</protein>
<dbReference type="Pfam" id="PF00789">
    <property type="entry name" value="UBX"/>
    <property type="match status" value="1"/>
</dbReference>
<dbReference type="PROSITE" id="PS50033">
    <property type="entry name" value="UBX"/>
    <property type="match status" value="1"/>
</dbReference>
<dbReference type="GO" id="GO:0005634">
    <property type="term" value="C:nucleus"/>
    <property type="evidence" value="ECO:0007669"/>
    <property type="project" value="TreeGrafter"/>
</dbReference>
<dbReference type="CDD" id="cd17075">
    <property type="entry name" value="UBX1_UBXN9"/>
    <property type="match status" value="1"/>
</dbReference>
<dbReference type="CDD" id="cd16118">
    <property type="entry name" value="UBX2_UBXN9"/>
    <property type="match status" value="1"/>
</dbReference>
<dbReference type="Gene3D" id="3.10.20.90">
    <property type="entry name" value="Phosphatidylinositol 3-kinase Catalytic Subunit, Chain A, domain 1"/>
    <property type="match status" value="2"/>
</dbReference>
<gene>
    <name evidence="3" type="ORF">IWQ62_000078</name>
</gene>
<dbReference type="CDD" id="cd16105">
    <property type="entry name" value="Ubl_ASPSCR1_like"/>
    <property type="match status" value="1"/>
</dbReference>
<name>A0A9W8B105_9FUNG</name>
<proteinExistence type="predicted"/>
<dbReference type="EMBL" id="JANBPY010000002">
    <property type="protein sequence ID" value="KAJ1970251.1"/>
    <property type="molecule type" value="Genomic_DNA"/>
</dbReference>
<evidence type="ECO:0000313" key="3">
    <source>
        <dbReference type="EMBL" id="KAJ1970251.1"/>
    </source>
</evidence>
<feature type="region of interest" description="Disordered" evidence="1">
    <location>
        <begin position="206"/>
        <end position="239"/>
    </location>
</feature>
<dbReference type="SMART" id="SM00166">
    <property type="entry name" value="UBX"/>
    <property type="match status" value="1"/>
</dbReference>
<feature type="compositionally biased region" description="Low complexity" evidence="1">
    <location>
        <begin position="457"/>
        <end position="484"/>
    </location>
</feature>
<accession>A0A9W8B105</accession>
<comment type="caution">
    <text evidence="3">The sequence shown here is derived from an EMBL/GenBank/DDBJ whole genome shotgun (WGS) entry which is preliminary data.</text>
</comment>
<organism evidence="3 4">
    <name type="scientific">Dispira parvispora</name>
    <dbReference type="NCBI Taxonomy" id="1520584"/>
    <lineage>
        <taxon>Eukaryota</taxon>
        <taxon>Fungi</taxon>
        <taxon>Fungi incertae sedis</taxon>
        <taxon>Zoopagomycota</taxon>
        <taxon>Kickxellomycotina</taxon>
        <taxon>Dimargaritomycetes</taxon>
        <taxon>Dimargaritales</taxon>
        <taxon>Dimargaritaceae</taxon>
        <taxon>Dispira</taxon>
    </lineage>
</organism>
<dbReference type="InterPro" id="IPR059238">
    <property type="entry name" value="UBX1_UBXN9"/>
</dbReference>
<keyword evidence="4" id="KW-1185">Reference proteome</keyword>
<feature type="compositionally biased region" description="Basic residues" evidence="1">
    <location>
        <begin position="487"/>
        <end position="497"/>
    </location>
</feature>
<dbReference type="InterPro" id="IPR021569">
    <property type="entry name" value="TUG-UBL1"/>
</dbReference>
<evidence type="ECO:0000259" key="2">
    <source>
        <dbReference type="PROSITE" id="PS50033"/>
    </source>
</evidence>
<dbReference type="Proteomes" id="UP001150925">
    <property type="component" value="Unassembled WGS sequence"/>
</dbReference>
<dbReference type="PANTHER" id="PTHR46467:SF1">
    <property type="entry name" value="TETHER CONTAINING UBX DOMAIN FOR GLUT4"/>
    <property type="match status" value="1"/>
</dbReference>
<dbReference type="OrthoDB" id="440781at2759"/>
<dbReference type="InterPro" id="IPR001012">
    <property type="entry name" value="UBX_dom"/>
</dbReference>
<sequence>MASHVQVNFPASIGSRQQKIKTSPAMLLKTVVTTVCEKQKLGNPDDYTLIYNRKPLDLSLSCRFANLPAGAKLELVKAKPNKSGGLVAVAVQLESGGRITGKYPAGTSLWDILRDSERQSQGKLAIFGRRAPAEVNGVTKLGKFIQILNKAGPDAQPMVSLQPLCVVGNQEFTGSAQLKSTTLHRLGITSGSIVIRVMFRPSTDLDPVVPDSPLVGPPTTTTSEPKVVKDDTTGQAEHTPTSPVIAACLPVPVVTPQDSNSTVTSSVMTVNNSLPKRHVEVFNPVESNLVPAAAQVDVPDSFYRLTPEDAKLLIQQQKQQRERVENAAFKTQAMRDKEVQSQQRKYPETSIRFRFPDRHQVQATFRSSETVGDMYTFLTGVLLSEYHQFTLYTTPPHRNLDDLQATLYQAQLAPASLVYVTFAQGSVAFGSYLKREYTGQSKDLQVSDPLLPRLPDATPTSTSTSTSPVPTQPTSVTTQPPATSHSKVPKWFKMGKR</sequence>
<feature type="domain" description="UBX" evidence="2">
    <location>
        <begin position="344"/>
        <end position="420"/>
    </location>
</feature>